<evidence type="ECO:0000313" key="11">
    <source>
        <dbReference type="EMBL" id="SDI38556.1"/>
    </source>
</evidence>
<evidence type="ECO:0000256" key="1">
    <source>
        <dbReference type="ARBA" id="ARBA00001933"/>
    </source>
</evidence>
<evidence type="ECO:0000256" key="5">
    <source>
        <dbReference type="ARBA" id="ARBA00022576"/>
    </source>
</evidence>
<dbReference type="InterPro" id="IPR001917">
    <property type="entry name" value="Aminotrans_II_pyridoxalP_BS"/>
</dbReference>
<keyword evidence="12" id="KW-1185">Reference proteome</keyword>
<evidence type="ECO:0000256" key="3">
    <source>
        <dbReference type="ARBA" id="ARBA00007970"/>
    </source>
</evidence>
<dbReference type="STRING" id="428992.SAMN05216272_108261"/>
<dbReference type="InterPro" id="IPR004839">
    <property type="entry name" value="Aminotransferase_I/II_large"/>
</dbReference>
<evidence type="ECO:0000256" key="6">
    <source>
        <dbReference type="ARBA" id="ARBA00022679"/>
    </source>
</evidence>
<proteinExistence type="inferred from homology"/>
<keyword evidence="5 9" id="KW-0032">Aminotransferase</keyword>
<organism evidence="11 12">
    <name type="scientific">Pseudomonas panipatensis</name>
    <dbReference type="NCBI Taxonomy" id="428992"/>
    <lineage>
        <taxon>Bacteria</taxon>
        <taxon>Pseudomonadati</taxon>
        <taxon>Pseudomonadota</taxon>
        <taxon>Gammaproteobacteria</taxon>
        <taxon>Pseudomonadales</taxon>
        <taxon>Pseudomonadaceae</taxon>
        <taxon>Pseudomonas</taxon>
    </lineage>
</organism>
<keyword evidence="7 9" id="KW-0663">Pyridoxal phosphate</keyword>
<dbReference type="SUPFAM" id="SSF53383">
    <property type="entry name" value="PLP-dependent transferases"/>
    <property type="match status" value="1"/>
</dbReference>
<comment type="subunit">
    <text evidence="4 9">Homodimer.</text>
</comment>
<dbReference type="EC" id="2.6.1.9" evidence="9"/>
<dbReference type="RefSeq" id="WP_090265339.1">
    <property type="nucleotide sequence ID" value="NZ_FNDS01000008.1"/>
</dbReference>
<evidence type="ECO:0000256" key="8">
    <source>
        <dbReference type="ARBA" id="ARBA00047481"/>
    </source>
</evidence>
<feature type="domain" description="Aminotransferase class I/classII large" evidence="10">
    <location>
        <begin position="36"/>
        <end position="364"/>
    </location>
</feature>
<dbReference type="PANTHER" id="PTHR43643:SF3">
    <property type="entry name" value="HISTIDINOL-PHOSPHATE AMINOTRANSFERASE"/>
    <property type="match status" value="1"/>
</dbReference>
<dbReference type="InterPro" id="IPR015422">
    <property type="entry name" value="PyrdxlP-dep_Trfase_small"/>
</dbReference>
<comment type="similarity">
    <text evidence="3 9">Belongs to the class-II pyridoxal-phosphate-dependent aminotransferase family. Histidinol-phosphate aminotransferase subfamily.</text>
</comment>
<evidence type="ECO:0000256" key="7">
    <source>
        <dbReference type="ARBA" id="ARBA00022898"/>
    </source>
</evidence>
<dbReference type="HAMAP" id="MF_01023">
    <property type="entry name" value="HisC_aminotrans_2"/>
    <property type="match status" value="1"/>
</dbReference>
<dbReference type="Gene3D" id="3.40.640.10">
    <property type="entry name" value="Type I PLP-dependent aspartate aminotransferase-like (Major domain)"/>
    <property type="match status" value="1"/>
</dbReference>
<dbReference type="InterPro" id="IPR015424">
    <property type="entry name" value="PyrdxlP-dep_Trfase"/>
</dbReference>
<dbReference type="Proteomes" id="UP000199636">
    <property type="component" value="Unassembled WGS sequence"/>
</dbReference>
<keyword evidence="9" id="KW-0368">Histidine biosynthesis</keyword>
<gene>
    <name evidence="9" type="primary">hisC</name>
    <name evidence="11" type="ORF">SAMN05216272_108261</name>
</gene>
<reference evidence="12" key="1">
    <citation type="submission" date="2016-10" db="EMBL/GenBank/DDBJ databases">
        <authorList>
            <person name="Varghese N."/>
            <person name="Submissions S."/>
        </authorList>
    </citation>
    <scope>NUCLEOTIDE SEQUENCE [LARGE SCALE GENOMIC DNA]</scope>
    <source>
        <strain evidence="12">CCM 7469</strain>
    </source>
</reference>
<dbReference type="AlphaFoldDB" id="A0A1G8K4Z1"/>
<dbReference type="UniPathway" id="UPA00031">
    <property type="reaction ID" value="UER00012"/>
</dbReference>
<name>A0A1G8K4Z1_9PSED</name>
<evidence type="ECO:0000313" key="12">
    <source>
        <dbReference type="Proteomes" id="UP000199636"/>
    </source>
</evidence>
<dbReference type="PANTHER" id="PTHR43643">
    <property type="entry name" value="HISTIDINOL-PHOSPHATE AMINOTRANSFERASE 2"/>
    <property type="match status" value="1"/>
</dbReference>
<dbReference type="GO" id="GO:0030170">
    <property type="term" value="F:pyridoxal phosphate binding"/>
    <property type="evidence" value="ECO:0007669"/>
    <property type="project" value="InterPro"/>
</dbReference>
<dbReference type="EMBL" id="FNDS01000008">
    <property type="protein sequence ID" value="SDI38556.1"/>
    <property type="molecule type" value="Genomic_DNA"/>
</dbReference>
<evidence type="ECO:0000256" key="9">
    <source>
        <dbReference type="HAMAP-Rule" id="MF_01023"/>
    </source>
</evidence>
<dbReference type="Gene3D" id="3.90.1150.10">
    <property type="entry name" value="Aspartate Aminotransferase, domain 1"/>
    <property type="match status" value="1"/>
</dbReference>
<keyword evidence="6 9" id="KW-0808">Transferase</keyword>
<comment type="cofactor">
    <cofactor evidence="1 9">
        <name>pyridoxal 5'-phosphate</name>
        <dbReference type="ChEBI" id="CHEBI:597326"/>
    </cofactor>
</comment>
<comment type="pathway">
    <text evidence="2 9">Amino-acid biosynthesis; L-histidine biosynthesis; L-histidine from 5-phospho-alpha-D-ribose 1-diphosphate: step 7/9.</text>
</comment>
<dbReference type="OrthoDB" id="9813612at2"/>
<sequence length="377" mass="40346">MNFDDSLARADVRGLASYNAGLSSDMVRARFGLERVAKLGSNENPLGAAPGVATALAKAAGQCALYPDAHCGELRAALAARLGVDGQRLVFGNGSEDLLGIVSRVFLDHGDEVVSVLPSFGLHLIYPRAAGAEVKGVPMGADLRIDVKALLAAIGPRTRLLMFSCPSNPVGSSLTSAELRQLLDGLPAHCLLVFDEAYHEYARHEPGYPDCLAMLEASGKPFVLLRTFSKAYALAGLRIGYGVVSDSRLAELIDRLRTPFNVNRGAQAAAVAALDDHAHLRASLEHVASERRRLDAALRERGLQPAPSLANFLFFASASEAEVLNEALLRQGVIVKPWREPGYTRYLRVSIGSRDDNDLFLQALDNALRAPAQPACA</sequence>
<accession>A0A1G8K4Z1</accession>
<dbReference type="CDD" id="cd00609">
    <property type="entry name" value="AAT_like"/>
    <property type="match status" value="1"/>
</dbReference>
<protein>
    <recommendedName>
        <fullName evidence="9">Histidinol-phosphate aminotransferase</fullName>
        <ecNumber evidence="9">2.6.1.9</ecNumber>
    </recommendedName>
    <alternativeName>
        <fullName evidence="9">Imidazole acetol-phosphate transaminase</fullName>
    </alternativeName>
</protein>
<dbReference type="GO" id="GO:0000105">
    <property type="term" value="P:L-histidine biosynthetic process"/>
    <property type="evidence" value="ECO:0007669"/>
    <property type="project" value="UniProtKB-UniRule"/>
</dbReference>
<keyword evidence="9" id="KW-0028">Amino-acid biosynthesis</keyword>
<evidence type="ECO:0000256" key="4">
    <source>
        <dbReference type="ARBA" id="ARBA00011738"/>
    </source>
</evidence>
<dbReference type="PROSITE" id="PS00599">
    <property type="entry name" value="AA_TRANSFER_CLASS_2"/>
    <property type="match status" value="1"/>
</dbReference>
<evidence type="ECO:0000256" key="2">
    <source>
        <dbReference type="ARBA" id="ARBA00005011"/>
    </source>
</evidence>
<dbReference type="Pfam" id="PF00155">
    <property type="entry name" value="Aminotran_1_2"/>
    <property type="match status" value="1"/>
</dbReference>
<dbReference type="GO" id="GO:0004400">
    <property type="term" value="F:histidinol-phosphate transaminase activity"/>
    <property type="evidence" value="ECO:0007669"/>
    <property type="project" value="UniProtKB-UniRule"/>
</dbReference>
<feature type="modified residue" description="N6-(pyridoxal phosphate)lysine" evidence="9">
    <location>
        <position position="230"/>
    </location>
</feature>
<evidence type="ECO:0000259" key="10">
    <source>
        <dbReference type="Pfam" id="PF00155"/>
    </source>
</evidence>
<dbReference type="InterPro" id="IPR005861">
    <property type="entry name" value="HisP_aminotrans"/>
</dbReference>
<comment type="catalytic activity">
    <reaction evidence="8 9">
        <text>L-histidinol phosphate + 2-oxoglutarate = 3-(imidazol-4-yl)-2-oxopropyl phosphate + L-glutamate</text>
        <dbReference type="Rhea" id="RHEA:23744"/>
        <dbReference type="ChEBI" id="CHEBI:16810"/>
        <dbReference type="ChEBI" id="CHEBI:29985"/>
        <dbReference type="ChEBI" id="CHEBI:57766"/>
        <dbReference type="ChEBI" id="CHEBI:57980"/>
        <dbReference type="EC" id="2.6.1.9"/>
    </reaction>
</comment>
<dbReference type="InterPro" id="IPR050106">
    <property type="entry name" value="HistidinolP_aminotransfase"/>
</dbReference>
<dbReference type="InterPro" id="IPR015421">
    <property type="entry name" value="PyrdxlP-dep_Trfase_major"/>
</dbReference>